<feature type="compositionally biased region" description="Basic residues" evidence="5">
    <location>
        <begin position="376"/>
        <end position="386"/>
    </location>
</feature>
<keyword evidence="7" id="KW-1185">Reference proteome</keyword>
<evidence type="ECO:0000313" key="7">
    <source>
        <dbReference type="Proteomes" id="UP000694553"/>
    </source>
</evidence>
<keyword evidence="3" id="KW-0863">Zinc-finger</keyword>
<dbReference type="PROSITE" id="PS50157">
    <property type="entry name" value="ZINC_FINGER_C2H2_2"/>
    <property type="match status" value="1"/>
</dbReference>
<dbReference type="AlphaFoldDB" id="A0A8C3DP38"/>
<keyword evidence="2" id="KW-0677">Repeat</keyword>
<dbReference type="CDD" id="cd21579">
    <property type="entry name" value="KLF5_N"/>
    <property type="match status" value="1"/>
</dbReference>
<reference evidence="6" key="3">
    <citation type="submission" date="2025-09" db="UniProtKB">
        <authorList>
            <consortium name="Ensembl"/>
        </authorList>
    </citation>
    <scope>IDENTIFICATION</scope>
</reference>
<name>A0A8C3DP38_CORMO</name>
<keyword evidence="1" id="KW-0479">Metal-binding</keyword>
<evidence type="ECO:0000256" key="2">
    <source>
        <dbReference type="ARBA" id="ARBA00022737"/>
    </source>
</evidence>
<evidence type="ECO:0000256" key="4">
    <source>
        <dbReference type="ARBA" id="ARBA00022833"/>
    </source>
</evidence>
<protein>
    <submittedName>
        <fullName evidence="6">Uncharacterized protein</fullName>
    </submittedName>
</protein>
<keyword evidence="4" id="KW-0862">Zinc</keyword>
<sequence>MSSGLVDAAVLAPLKPVTMSGDPHEDTPVFEDIKAPSRPLENPPDLAQLHPMRMDQRMPPLILEARSEMDKYLSSEVPPMPMLPDKKYRRESASVVDEFFSTEKPSSTPYSVNINVILPDTTHLRTGLYRPPKSMAPFPQIKTEPGTGFSQPCSSASGPTQTLPDFTSVFSMPQSVAVNNIFIKQEMPAEIPLSAHPQQSQLFQLPLGGAGADIPTLASSSSSSTTAISCLSGVTMSTGSMASVAHRPVQPAGPLKQYPHVAQGQGSFGNIPGQFYPAPGVTLPPSPPNSQPGSPENQPELINTISPPPSYEATFGLKLVQSSQIPPVPNGIGGLSQGHIVMQPPKYNRRNNPELEKRRIHHCDYPGCSKVYTKSSHLKAHQRTHTGKSSSRKCCQPQVPNPPKRERWDFGKEFLAARVGRPWKRFPRAAVAAPGSLEVSKARLDIGAWSSLGQWELPWCEMSFKVPPDLICSLILCFSVALSSSLEMSQILPGADPADPPGRLQKACVARLGPLRRPGHLFCVRAPKERGEPLVSPWAPLPPNPPREGLPIRAGLGCALIPEGAMVQTGTPARSSSCSAPLGRSQLRDTRAVHSSPSALIKAFIIPETLSDPQVVQEPSVPS</sequence>
<dbReference type="Proteomes" id="UP000694553">
    <property type="component" value="Unassembled WGS sequence"/>
</dbReference>
<dbReference type="PROSITE" id="PS00028">
    <property type="entry name" value="ZINC_FINGER_C2H2_1"/>
    <property type="match status" value="1"/>
</dbReference>
<dbReference type="Ensembl" id="ENSCMUT00000009911.2">
    <property type="protein sequence ID" value="ENSCMUP00000009213.2"/>
    <property type="gene ID" value="ENSCMUG00000005912.2"/>
</dbReference>
<dbReference type="GO" id="GO:0000981">
    <property type="term" value="F:DNA-binding transcription factor activity, RNA polymerase II-specific"/>
    <property type="evidence" value="ECO:0007669"/>
    <property type="project" value="TreeGrafter"/>
</dbReference>
<dbReference type="InterPro" id="IPR036236">
    <property type="entry name" value="Znf_C2H2_sf"/>
</dbReference>
<evidence type="ECO:0000313" key="6">
    <source>
        <dbReference type="Ensembl" id="ENSCMUP00000009213.2"/>
    </source>
</evidence>
<dbReference type="PANTHER" id="PTHR23235">
    <property type="entry name" value="KRUEPPEL-LIKE TRANSCRIPTION FACTOR"/>
    <property type="match status" value="1"/>
</dbReference>
<dbReference type="InterPro" id="IPR013087">
    <property type="entry name" value="Znf_C2H2_type"/>
</dbReference>
<gene>
    <name evidence="6" type="primary">LOC116451069</name>
</gene>
<dbReference type="PANTHER" id="PTHR23235:SF120">
    <property type="entry name" value="KRUPPEL-LIKE FACTOR 15"/>
    <property type="match status" value="1"/>
</dbReference>
<evidence type="ECO:0000256" key="5">
    <source>
        <dbReference type="SAM" id="MobiDB-lite"/>
    </source>
</evidence>
<reference evidence="7" key="1">
    <citation type="submission" date="2019-10" db="EMBL/GenBank/DDBJ databases">
        <title>Corvus moneduloides (New Caledonian crow) genome, bCorMon1, primary haplotype.</title>
        <authorList>
            <person name="Rutz C."/>
            <person name="Fungtammasan C."/>
            <person name="Mountcastle J."/>
            <person name="Formenti G."/>
            <person name="Chow W."/>
            <person name="Howe K."/>
            <person name="Steele M.P."/>
            <person name="Fernandes J."/>
            <person name="Gilbert M.T.P."/>
            <person name="Fedrigo O."/>
            <person name="Jarvis E.D."/>
            <person name="Gemmell N."/>
        </authorList>
    </citation>
    <scope>NUCLEOTIDE SEQUENCE [LARGE SCALE GENOMIC DNA]</scope>
</reference>
<evidence type="ECO:0000256" key="1">
    <source>
        <dbReference type="ARBA" id="ARBA00022723"/>
    </source>
</evidence>
<reference evidence="6" key="2">
    <citation type="submission" date="2025-08" db="UniProtKB">
        <authorList>
            <consortium name="Ensembl"/>
        </authorList>
    </citation>
    <scope>IDENTIFICATION</scope>
</reference>
<accession>A0A8U7NGN5</accession>
<accession>A0A8C3DP38</accession>
<dbReference type="SUPFAM" id="SSF57667">
    <property type="entry name" value="beta-beta-alpha zinc fingers"/>
    <property type="match status" value="1"/>
</dbReference>
<organism evidence="6 7">
    <name type="scientific">Corvus moneduloides</name>
    <name type="common">New Caledonian crow</name>
    <dbReference type="NCBI Taxonomy" id="1196302"/>
    <lineage>
        <taxon>Eukaryota</taxon>
        <taxon>Metazoa</taxon>
        <taxon>Chordata</taxon>
        <taxon>Craniata</taxon>
        <taxon>Vertebrata</taxon>
        <taxon>Euteleostomi</taxon>
        <taxon>Archelosauria</taxon>
        <taxon>Archosauria</taxon>
        <taxon>Dinosauria</taxon>
        <taxon>Saurischia</taxon>
        <taxon>Theropoda</taxon>
        <taxon>Coelurosauria</taxon>
        <taxon>Aves</taxon>
        <taxon>Neognathae</taxon>
        <taxon>Neoaves</taxon>
        <taxon>Telluraves</taxon>
        <taxon>Australaves</taxon>
        <taxon>Passeriformes</taxon>
        <taxon>Corvoidea</taxon>
        <taxon>Corvidae</taxon>
        <taxon>Corvus</taxon>
    </lineage>
</organism>
<dbReference type="GO" id="GO:0008270">
    <property type="term" value="F:zinc ion binding"/>
    <property type="evidence" value="ECO:0007669"/>
    <property type="project" value="UniProtKB-KW"/>
</dbReference>
<feature type="region of interest" description="Disordered" evidence="5">
    <location>
        <begin position="273"/>
        <end position="307"/>
    </location>
</feature>
<dbReference type="Gene3D" id="3.30.160.60">
    <property type="entry name" value="Classic Zinc Finger"/>
    <property type="match status" value="1"/>
</dbReference>
<dbReference type="FunFam" id="3.30.160.60:FF:000021">
    <property type="entry name" value="Basic krueppel-like factor 3"/>
    <property type="match status" value="1"/>
</dbReference>
<evidence type="ECO:0000256" key="3">
    <source>
        <dbReference type="ARBA" id="ARBA00022771"/>
    </source>
</evidence>
<dbReference type="GO" id="GO:0000978">
    <property type="term" value="F:RNA polymerase II cis-regulatory region sequence-specific DNA binding"/>
    <property type="evidence" value="ECO:0007669"/>
    <property type="project" value="TreeGrafter"/>
</dbReference>
<feature type="region of interest" description="Disordered" evidence="5">
    <location>
        <begin position="376"/>
        <end position="406"/>
    </location>
</feature>
<proteinExistence type="predicted"/>